<evidence type="ECO:0000256" key="8">
    <source>
        <dbReference type="SAM" id="MobiDB-lite"/>
    </source>
</evidence>
<dbReference type="PROSITE" id="PS00094">
    <property type="entry name" value="C5_MTASE_1"/>
    <property type="match status" value="1"/>
</dbReference>
<keyword evidence="3 7" id="KW-0808">Transferase</keyword>
<evidence type="ECO:0000313" key="9">
    <source>
        <dbReference type="EMBL" id="CAB4183037.1"/>
    </source>
</evidence>
<evidence type="ECO:0000313" key="10">
    <source>
        <dbReference type="EMBL" id="CAB4197629.1"/>
    </source>
</evidence>
<dbReference type="Gene3D" id="3.90.120.10">
    <property type="entry name" value="DNA Methylase, subunit A, domain 2"/>
    <property type="match status" value="1"/>
</dbReference>
<dbReference type="GO" id="GO:0099018">
    <property type="term" value="P:symbiont-mediated evasion of host restriction-modification system"/>
    <property type="evidence" value="ECO:0007669"/>
    <property type="project" value="UniProtKB-KW"/>
</dbReference>
<keyword evidence="6" id="KW-1258">Restriction-modification system evasion by virus</keyword>
<evidence type="ECO:0000256" key="5">
    <source>
        <dbReference type="ARBA" id="ARBA00023280"/>
    </source>
</evidence>
<evidence type="ECO:0000256" key="1">
    <source>
        <dbReference type="ARBA" id="ARBA00022603"/>
    </source>
</evidence>
<dbReference type="InterPro" id="IPR029063">
    <property type="entry name" value="SAM-dependent_MTases_sf"/>
</dbReference>
<organism evidence="12">
    <name type="scientific">uncultured Caudovirales phage</name>
    <dbReference type="NCBI Taxonomy" id="2100421"/>
    <lineage>
        <taxon>Viruses</taxon>
        <taxon>Duplodnaviria</taxon>
        <taxon>Heunggongvirae</taxon>
        <taxon>Uroviricota</taxon>
        <taxon>Caudoviricetes</taxon>
        <taxon>Peduoviridae</taxon>
        <taxon>Maltschvirus</taxon>
        <taxon>Maltschvirus maltsch</taxon>
    </lineage>
</organism>
<comment type="similarity">
    <text evidence="7">Belongs to the class I-like SAM-binding methyltransferase superfamily. C5-methyltransferase family.</text>
</comment>
<keyword evidence="1 7" id="KW-0489">Methyltransferase</keyword>
<feature type="active site" evidence="7">
    <location>
        <position position="74"/>
    </location>
</feature>
<evidence type="ECO:0000256" key="4">
    <source>
        <dbReference type="ARBA" id="ARBA00022691"/>
    </source>
</evidence>
<accession>A0A6J7X8E3</accession>
<evidence type="ECO:0000256" key="7">
    <source>
        <dbReference type="PROSITE-ProRule" id="PRU01016"/>
    </source>
</evidence>
<keyword evidence="5" id="KW-0899">Viral immunoevasion</keyword>
<dbReference type="SUPFAM" id="SSF53335">
    <property type="entry name" value="S-adenosyl-L-methionine-dependent methyltransferases"/>
    <property type="match status" value="1"/>
</dbReference>
<evidence type="ECO:0000256" key="6">
    <source>
        <dbReference type="ARBA" id="ARBA00033479"/>
    </source>
</evidence>
<evidence type="ECO:0000256" key="2">
    <source>
        <dbReference type="ARBA" id="ARBA00022632"/>
    </source>
</evidence>
<dbReference type="PRINTS" id="PR00105">
    <property type="entry name" value="C5METTRFRASE"/>
</dbReference>
<dbReference type="InterPro" id="IPR018117">
    <property type="entry name" value="C5_DNA_meth_AS"/>
</dbReference>
<reference evidence="12" key="1">
    <citation type="submission" date="2020-05" db="EMBL/GenBank/DDBJ databases">
        <authorList>
            <person name="Chiriac C."/>
            <person name="Salcher M."/>
            <person name="Ghai R."/>
            <person name="Kavagutti S V."/>
        </authorList>
    </citation>
    <scope>NUCLEOTIDE SEQUENCE</scope>
</reference>
<sequence>MNVLSLFSGISAASVALKPLGWKVVAFSEIAPFPCSVLAHRYPNVPNLGDVTKITESQVKALGHIDIVVFGSPCQDLSVAGNRAGLAGARSGLFHDAVKILEWSDARFGLWENVPGAFSSSGGRDFSVALADLMGRREPSVPPGGWGREGAATGPKRMVEWATLDAQWFGVAQRRRRVLALADSGNWYGRSPVLLEPEVLRGSAAPSRESQKDNSGSTGDGVARCLTTGEAKRQDWETCNFVVDRGKARRLTPRECERLQGFPDDYTLVPHRGKPAADGPRYHALGNSMAVPVLNWVGRSLERALA</sequence>
<dbReference type="GO" id="GO:0008168">
    <property type="term" value="F:methyltransferase activity"/>
    <property type="evidence" value="ECO:0007669"/>
    <property type="project" value="UniProtKB-KW"/>
</dbReference>
<dbReference type="InterPro" id="IPR001525">
    <property type="entry name" value="C5_MeTfrase"/>
</dbReference>
<keyword evidence="4 7" id="KW-0949">S-adenosyl-L-methionine</keyword>
<dbReference type="GO" id="GO:0032259">
    <property type="term" value="P:methylation"/>
    <property type="evidence" value="ECO:0007669"/>
    <property type="project" value="UniProtKB-KW"/>
</dbReference>
<keyword evidence="2" id="KW-0945">Host-virus interaction</keyword>
<dbReference type="PROSITE" id="PS51679">
    <property type="entry name" value="SAM_MT_C5"/>
    <property type="match status" value="1"/>
</dbReference>
<dbReference type="PANTHER" id="PTHR46098:SF1">
    <property type="entry name" value="TRNA (CYTOSINE(38)-C(5))-METHYLTRANSFERASE"/>
    <property type="match status" value="1"/>
</dbReference>
<dbReference type="EMBL" id="LR797030">
    <property type="protein sequence ID" value="CAB4183037.1"/>
    <property type="molecule type" value="Genomic_DNA"/>
</dbReference>
<dbReference type="PANTHER" id="PTHR46098">
    <property type="entry name" value="TRNA (CYTOSINE(38)-C(5))-METHYLTRANSFERASE"/>
    <property type="match status" value="1"/>
</dbReference>
<name>A0A6J7X8E3_9CAUD</name>
<dbReference type="EMBL" id="LR797374">
    <property type="protein sequence ID" value="CAB4211409.1"/>
    <property type="molecule type" value="Genomic_DNA"/>
</dbReference>
<dbReference type="InterPro" id="IPR050750">
    <property type="entry name" value="C5-MTase"/>
</dbReference>
<evidence type="ECO:0000256" key="3">
    <source>
        <dbReference type="ARBA" id="ARBA00022679"/>
    </source>
</evidence>
<dbReference type="EMBL" id="LR797268">
    <property type="protein sequence ID" value="CAB4197629.1"/>
    <property type="molecule type" value="Genomic_DNA"/>
</dbReference>
<proteinExistence type="inferred from homology"/>
<protein>
    <submittedName>
        <fullName evidence="12">Dcm Site-specific DNA methylase</fullName>
    </submittedName>
</protein>
<feature type="region of interest" description="Disordered" evidence="8">
    <location>
        <begin position="202"/>
        <end position="223"/>
    </location>
</feature>
<evidence type="ECO:0000313" key="11">
    <source>
        <dbReference type="EMBL" id="CAB4211409.1"/>
    </source>
</evidence>
<keyword evidence="2" id="KW-1090">Inhibition of host innate immune response by virus</keyword>
<dbReference type="Gene3D" id="3.40.50.150">
    <property type="entry name" value="Vaccinia Virus protein VP39"/>
    <property type="match status" value="1"/>
</dbReference>
<dbReference type="EMBL" id="LR798376">
    <property type="protein sequence ID" value="CAB5227154.1"/>
    <property type="molecule type" value="Genomic_DNA"/>
</dbReference>
<evidence type="ECO:0000313" key="12">
    <source>
        <dbReference type="EMBL" id="CAB5227154.1"/>
    </source>
</evidence>
<dbReference type="GO" id="GO:0052170">
    <property type="term" value="P:symbiont-mediated suppression of host innate immune response"/>
    <property type="evidence" value="ECO:0007669"/>
    <property type="project" value="UniProtKB-KW"/>
</dbReference>
<dbReference type="Pfam" id="PF00145">
    <property type="entry name" value="DNA_methylase"/>
    <property type="match status" value="2"/>
</dbReference>
<gene>
    <name evidence="9" type="ORF">UFOVP1077_35</name>
    <name evidence="10" type="ORF">UFOVP1316_23</name>
    <name evidence="11" type="ORF">UFOVP1428_32</name>
    <name evidence="12" type="ORF">UFOVP1526_12</name>
</gene>